<proteinExistence type="predicted"/>
<reference evidence="1" key="2">
    <citation type="journal article" date="2015" name="Data Brief">
        <title>Shoot transcriptome of the giant reed, Arundo donax.</title>
        <authorList>
            <person name="Barrero R.A."/>
            <person name="Guerrero F.D."/>
            <person name="Moolhuijzen P."/>
            <person name="Goolsby J.A."/>
            <person name="Tidwell J."/>
            <person name="Bellgard S.E."/>
            <person name="Bellgard M.I."/>
        </authorList>
    </citation>
    <scope>NUCLEOTIDE SEQUENCE</scope>
    <source>
        <tissue evidence="1">Shoot tissue taken approximately 20 cm above the soil surface</tissue>
    </source>
</reference>
<dbReference type="EMBL" id="GBRH01272193">
    <property type="protein sequence ID" value="JAD25702.1"/>
    <property type="molecule type" value="Transcribed_RNA"/>
</dbReference>
<sequence>MQNLNRKVAHRPISLHMTSTEQKNAYRGAGFTVDGATVLVHRFRPSRELESCNLL</sequence>
<evidence type="ECO:0000313" key="1">
    <source>
        <dbReference type="EMBL" id="JAD25702.1"/>
    </source>
</evidence>
<protein>
    <submittedName>
        <fullName evidence="1">Uncharacterized protein</fullName>
    </submittedName>
</protein>
<name>A0A0A8YT17_ARUDO</name>
<dbReference type="AlphaFoldDB" id="A0A0A8YT17"/>
<reference evidence="1" key="1">
    <citation type="submission" date="2014-09" db="EMBL/GenBank/DDBJ databases">
        <authorList>
            <person name="Magalhaes I.L.F."/>
            <person name="Oliveira U."/>
            <person name="Santos F.R."/>
            <person name="Vidigal T.H.D.A."/>
            <person name="Brescovit A.D."/>
            <person name="Santos A.J."/>
        </authorList>
    </citation>
    <scope>NUCLEOTIDE SEQUENCE</scope>
    <source>
        <tissue evidence="1">Shoot tissue taken approximately 20 cm above the soil surface</tissue>
    </source>
</reference>
<accession>A0A0A8YT17</accession>
<organism evidence="1">
    <name type="scientific">Arundo donax</name>
    <name type="common">Giant reed</name>
    <name type="synonym">Donax arundinaceus</name>
    <dbReference type="NCBI Taxonomy" id="35708"/>
    <lineage>
        <taxon>Eukaryota</taxon>
        <taxon>Viridiplantae</taxon>
        <taxon>Streptophyta</taxon>
        <taxon>Embryophyta</taxon>
        <taxon>Tracheophyta</taxon>
        <taxon>Spermatophyta</taxon>
        <taxon>Magnoliopsida</taxon>
        <taxon>Liliopsida</taxon>
        <taxon>Poales</taxon>
        <taxon>Poaceae</taxon>
        <taxon>PACMAD clade</taxon>
        <taxon>Arundinoideae</taxon>
        <taxon>Arundineae</taxon>
        <taxon>Arundo</taxon>
    </lineage>
</organism>